<name>A0ABS0ZFU4_9GAMM</name>
<comment type="subcellular location">
    <subcellularLocation>
        <location evidence="1">Cell membrane</location>
        <topology evidence="1">Multi-pass membrane protein</topology>
    </subcellularLocation>
</comment>
<evidence type="ECO:0000313" key="9">
    <source>
        <dbReference type="Proteomes" id="UP000598488"/>
    </source>
</evidence>
<feature type="transmembrane region" description="Helical" evidence="6">
    <location>
        <begin position="235"/>
        <end position="257"/>
    </location>
</feature>
<dbReference type="EMBL" id="JAEMUH010000022">
    <property type="protein sequence ID" value="MBJ7552536.1"/>
    <property type="molecule type" value="Genomic_DNA"/>
</dbReference>
<keyword evidence="3 6" id="KW-0812">Transmembrane</keyword>
<dbReference type="Pfam" id="PF00892">
    <property type="entry name" value="EamA"/>
    <property type="match status" value="2"/>
</dbReference>
<evidence type="ECO:0000259" key="7">
    <source>
        <dbReference type="Pfam" id="PF00892"/>
    </source>
</evidence>
<feature type="transmembrane region" description="Helical" evidence="6">
    <location>
        <begin position="291"/>
        <end position="311"/>
    </location>
</feature>
<evidence type="ECO:0000256" key="4">
    <source>
        <dbReference type="ARBA" id="ARBA00022989"/>
    </source>
</evidence>
<feature type="domain" description="EamA" evidence="7">
    <location>
        <begin position="26"/>
        <end position="159"/>
    </location>
</feature>
<feature type="transmembrane region" description="Helical" evidence="6">
    <location>
        <begin position="87"/>
        <end position="112"/>
    </location>
</feature>
<organism evidence="8 9">
    <name type="scientific">Marinomonas ostreistagni</name>
    <dbReference type="NCBI Taxonomy" id="359209"/>
    <lineage>
        <taxon>Bacteria</taxon>
        <taxon>Pseudomonadati</taxon>
        <taxon>Pseudomonadota</taxon>
        <taxon>Gammaproteobacteria</taxon>
        <taxon>Oceanospirillales</taxon>
        <taxon>Oceanospirillaceae</taxon>
        <taxon>Marinomonas</taxon>
    </lineage>
</organism>
<feature type="transmembrane region" description="Helical" evidence="6">
    <location>
        <begin position="25"/>
        <end position="44"/>
    </location>
</feature>
<evidence type="ECO:0000256" key="2">
    <source>
        <dbReference type="ARBA" id="ARBA00022475"/>
    </source>
</evidence>
<dbReference type="PANTHER" id="PTHR32322:SF18">
    <property type="entry name" value="S-ADENOSYLMETHIONINE_S-ADENOSYLHOMOCYSTEINE TRANSPORTER"/>
    <property type="match status" value="1"/>
</dbReference>
<gene>
    <name evidence="8" type="ORF">JHD44_17780</name>
</gene>
<feature type="transmembrane region" description="Helical" evidence="6">
    <location>
        <begin position="170"/>
        <end position="192"/>
    </location>
</feature>
<comment type="caution">
    <text evidence="8">The sequence shown here is derived from an EMBL/GenBank/DDBJ whole genome shotgun (WGS) entry which is preliminary data.</text>
</comment>
<reference evidence="8 9" key="1">
    <citation type="submission" date="2020-12" db="EMBL/GenBank/DDBJ databases">
        <title>Comparative genome analysis of fungal antagonists Marinomonas ostreistagni 398 and M. spartinae 468.</title>
        <authorList>
            <person name="Fields J.L."/>
            <person name="Mavrodi O.V."/>
            <person name="Biber P.D."/>
            <person name="Indest K.J."/>
            <person name="Mavrodi D.V."/>
        </authorList>
    </citation>
    <scope>NUCLEOTIDE SEQUENCE [LARGE SCALE GENOMIC DNA]</scope>
    <source>
        <strain evidence="8 9">USM7</strain>
    </source>
</reference>
<dbReference type="Proteomes" id="UP000598488">
    <property type="component" value="Unassembled WGS sequence"/>
</dbReference>
<proteinExistence type="predicted"/>
<keyword evidence="9" id="KW-1185">Reference proteome</keyword>
<keyword evidence="5 6" id="KW-0472">Membrane</keyword>
<protein>
    <submittedName>
        <fullName evidence="8">DMT family transporter</fullName>
    </submittedName>
</protein>
<feature type="transmembrane region" description="Helical" evidence="6">
    <location>
        <begin position="269"/>
        <end position="285"/>
    </location>
</feature>
<evidence type="ECO:0000256" key="3">
    <source>
        <dbReference type="ARBA" id="ARBA00022692"/>
    </source>
</evidence>
<evidence type="ECO:0000313" key="8">
    <source>
        <dbReference type="EMBL" id="MBJ7552536.1"/>
    </source>
</evidence>
<evidence type="ECO:0000256" key="6">
    <source>
        <dbReference type="SAM" id="Phobius"/>
    </source>
</evidence>
<dbReference type="RefSeq" id="WP_199464074.1">
    <property type="nucleotide sequence ID" value="NZ_JAEMUH010000022.1"/>
</dbReference>
<feature type="transmembrane region" description="Helical" evidence="6">
    <location>
        <begin position="143"/>
        <end position="164"/>
    </location>
</feature>
<dbReference type="InterPro" id="IPR000620">
    <property type="entry name" value="EamA_dom"/>
</dbReference>
<dbReference type="PANTHER" id="PTHR32322">
    <property type="entry name" value="INNER MEMBRANE TRANSPORTER"/>
    <property type="match status" value="1"/>
</dbReference>
<dbReference type="InterPro" id="IPR050638">
    <property type="entry name" value="AA-Vitamin_Transporters"/>
</dbReference>
<keyword evidence="2" id="KW-1003">Cell membrane</keyword>
<feature type="transmembrane region" description="Helical" evidence="6">
    <location>
        <begin position="204"/>
        <end position="223"/>
    </location>
</feature>
<keyword evidence="4 6" id="KW-1133">Transmembrane helix</keyword>
<dbReference type="SUPFAM" id="SSF103481">
    <property type="entry name" value="Multidrug resistance efflux transporter EmrE"/>
    <property type="match status" value="2"/>
</dbReference>
<feature type="transmembrane region" description="Helical" evidence="6">
    <location>
        <begin position="118"/>
        <end position="136"/>
    </location>
</feature>
<sequence length="321" mass="34445">MPSTSTQNYPISSLKRFQISLPNQLKIVLMFALAVVALGGNWPVMKLGLEHISPLWFAAVRFVMGCVCLFSLQAITGKVKLPTRKDLPIVASVGLVQMMMFTALGAIAMLSVSAGRSAVLGYTTPLWVTPIALFVLRERFSTMQIAGTVIGFVGVLILLNPATMDWRDTAVLQGNALLLFCSLCWALCILHLRHHKGDSNAYQLAPWQMLLASVCLIPLAYYFEGSFTGDFSATFWWVMLYMGPFATAFSFVAINAASKHLSSASMSNAMLGVPVTGLLASTIFLDETLTLPLALGGAVILGGIMCVSLAGRGASGHSKSL</sequence>
<feature type="domain" description="EamA" evidence="7">
    <location>
        <begin position="174"/>
        <end position="308"/>
    </location>
</feature>
<accession>A0ABS0ZFU4</accession>
<evidence type="ECO:0000256" key="5">
    <source>
        <dbReference type="ARBA" id="ARBA00023136"/>
    </source>
</evidence>
<evidence type="ECO:0000256" key="1">
    <source>
        <dbReference type="ARBA" id="ARBA00004651"/>
    </source>
</evidence>
<feature type="transmembrane region" description="Helical" evidence="6">
    <location>
        <begin position="56"/>
        <end position="75"/>
    </location>
</feature>
<dbReference type="InterPro" id="IPR037185">
    <property type="entry name" value="EmrE-like"/>
</dbReference>